<proteinExistence type="predicted"/>
<evidence type="ECO:0000256" key="3">
    <source>
        <dbReference type="ARBA" id="ARBA00023163"/>
    </source>
</evidence>
<protein>
    <submittedName>
        <fullName evidence="7">Response regulator</fullName>
    </submittedName>
</protein>
<dbReference type="SUPFAM" id="SSF52172">
    <property type="entry name" value="CheY-like"/>
    <property type="match status" value="1"/>
</dbReference>
<dbReference type="RefSeq" id="WP_326072906.1">
    <property type="nucleotide sequence ID" value="NZ_JARLKY010000037.1"/>
</dbReference>
<dbReference type="Gene3D" id="3.40.50.2300">
    <property type="match status" value="1"/>
</dbReference>
<reference evidence="7 8" key="1">
    <citation type="submission" date="2023-03" db="EMBL/GenBank/DDBJ databases">
        <title>Bacillus Genome Sequencing.</title>
        <authorList>
            <person name="Dunlap C."/>
        </authorList>
    </citation>
    <scope>NUCLEOTIDE SEQUENCE [LARGE SCALE GENOMIC DNA]</scope>
    <source>
        <strain evidence="7 8">BD-533</strain>
    </source>
</reference>
<evidence type="ECO:0000256" key="1">
    <source>
        <dbReference type="ARBA" id="ARBA00023015"/>
    </source>
</evidence>
<dbReference type="InterPro" id="IPR018060">
    <property type="entry name" value="HTH_AraC"/>
</dbReference>
<evidence type="ECO:0000256" key="2">
    <source>
        <dbReference type="ARBA" id="ARBA00023125"/>
    </source>
</evidence>
<evidence type="ECO:0000313" key="7">
    <source>
        <dbReference type="EMBL" id="MEC0228710.1"/>
    </source>
</evidence>
<dbReference type="InterPro" id="IPR001789">
    <property type="entry name" value="Sig_transdc_resp-reg_receiver"/>
</dbReference>
<dbReference type="PANTHER" id="PTHR43280:SF10">
    <property type="entry name" value="REGULATORY PROTEIN POCR"/>
    <property type="match status" value="1"/>
</dbReference>
<dbReference type="Gene3D" id="1.10.10.60">
    <property type="entry name" value="Homeodomain-like"/>
    <property type="match status" value="2"/>
</dbReference>
<dbReference type="SMART" id="SM00342">
    <property type="entry name" value="HTH_ARAC"/>
    <property type="match status" value="1"/>
</dbReference>
<dbReference type="PROSITE" id="PS50110">
    <property type="entry name" value="RESPONSE_REGULATORY"/>
    <property type="match status" value="1"/>
</dbReference>
<keyword evidence="8" id="KW-1185">Reference proteome</keyword>
<gene>
    <name evidence="7" type="ORF">P4I72_16400</name>
</gene>
<dbReference type="SMART" id="SM00448">
    <property type="entry name" value="REC"/>
    <property type="match status" value="1"/>
</dbReference>
<feature type="modified residue" description="4-aspartylphosphate" evidence="4">
    <location>
        <position position="57"/>
    </location>
</feature>
<dbReference type="InterPro" id="IPR009057">
    <property type="entry name" value="Homeodomain-like_sf"/>
</dbReference>
<organism evidence="7 8">
    <name type="scientific">Paenibacillus alba</name>
    <dbReference type="NCBI Taxonomy" id="1197127"/>
    <lineage>
        <taxon>Bacteria</taxon>
        <taxon>Bacillati</taxon>
        <taxon>Bacillota</taxon>
        <taxon>Bacilli</taxon>
        <taxon>Bacillales</taxon>
        <taxon>Paenibacillaceae</taxon>
        <taxon>Paenibacillus</taxon>
    </lineage>
</organism>
<evidence type="ECO:0000256" key="4">
    <source>
        <dbReference type="PROSITE-ProRule" id="PRU00169"/>
    </source>
</evidence>
<dbReference type="InterPro" id="IPR011006">
    <property type="entry name" value="CheY-like_superfamily"/>
</dbReference>
<dbReference type="Proteomes" id="UP001338137">
    <property type="component" value="Unassembled WGS sequence"/>
</dbReference>
<sequence length="537" mass="61926">MRTFRCLIVDDEDLILQRLESFFKQFGSKYELVGKAYSGQEAIDMALDKRPDIVLTDIVMPGMDGIEMIELLKPKLPPATAFIILTAYSDFVYAKRAIRQNVLDYITKVPLEASVIRSALDEAAEEITVREQTEGKLYKLQRSSTENLYRLRRQVLGELLRGEASAGQIQNLSEELRVERELKAYYFIVLELCDYASFKQDYSAKDQSVLKYALLNIIEETIGRFAKGFACEISEERMLGVVSWLKMSSYVQNEEQAVELGQTLQLYIGKYLKRNVNIAYSEIAYGWNSFGAAYRRASSKIKDTYYMEDGAILGPSYRTTLLKGHEQAIHEELRNMFKNLQTNTPAEVIATSFERIASLAKEGKVDREHVEGLLRGLLMESEERAFHWNNSMHIFPSPSNQLLIGKKFAEQLQLCLQYVLHVIAKQPKSLRAEILKAKNYINLHIDHKLSLEEVALFVNLTPSYFSSLFKRETGENLVDYMNRSKVERALELLKQNKYTNLQLGEAVGIYNEKYFCTLFKHHFGQTPQKFRKQFIRN</sequence>
<dbReference type="PROSITE" id="PS01124">
    <property type="entry name" value="HTH_ARAC_FAMILY_2"/>
    <property type="match status" value="1"/>
</dbReference>
<dbReference type="SUPFAM" id="SSF46689">
    <property type="entry name" value="Homeodomain-like"/>
    <property type="match status" value="2"/>
</dbReference>
<keyword evidence="2" id="KW-0238">DNA-binding</keyword>
<comment type="caution">
    <text evidence="7">The sequence shown here is derived from an EMBL/GenBank/DDBJ whole genome shotgun (WGS) entry which is preliminary data.</text>
</comment>
<evidence type="ECO:0000259" key="5">
    <source>
        <dbReference type="PROSITE" id="PS01124"/>
    </source>
</evidence>
<dbReference type="PANTHER" id="PTHR43280">
    <property type="entry name" value="ARAC-FAMILY TRANSCRIPTIONAL REGULATOR"/>
    <property type="match status" value="1"/>
</dbReference>
<dbReference type="Pfam" id="PF00072">
    <property type="entry name" value="Response_reg"/>
    <property type="match status" value="1"/>
</dbReference>
<keyword evidence="4" id="KW-0597">Phosphoprotein</keyword>
<accession>A0ABU6G3H6</accession>
<keyword evidence="1" id="KW-0805">Transcription regulation</keyword>
<dbReference type="CDD" id="cd17536">
    <property type="entry name" value="REC_YesN-like"/>
    <property type="match status" value="1"/>
</dbReference>
<feature type="domain" description="Response regulatory" evidence="6">
    <location>
        <begin position="5"/>
        <end position="123"/>
    </location>
</feature>
<evidence type="ECO:0000313" key="8">
    <source>
        <dbReference type="Proteomes" id="UP001338137"/>
    </source>
</evidence>
<keyword evidence="3" id="KW-0804">Transcription</keyword>
<name>A0ABU6G3H6_9BACL</name>
<evidence type="ECO:0000259" key="6">
    <source>
        <dbReference type="PROSITE" id="PS50110"/>
    </source>
</evidence>
<dbReference type="EMBL" id="JARLKY010000037">
    <property type="protein sequence ID" value="MEC0228710.1"/>
    <property type="molecule type" value="Genomic_DNA"/>
</dbReference>
<dbReference type="Pfam" id="PF12833">
    <property type="entry name" value="HTH_18"/>
    <property type="match status" value="1"/>
</dbReference>
<feature type="domain" description="HTH araC/xylS-type" evidence="5">
    <location>
        <begin position="435"/>
        <end position="533"/>
    </location>
</feature>